<dbReference type="EMBL" id="LR798218">
    <property type="protein sequence ID" value="CAB5195004.1"/>
    <property type="molecule type" value="Genomic_DNA"/>
</dbReference>
<organism evidence="1">
    <name type="scientific">uncultured Caudovirales phage</name>
    <dbReference type="NCBI Taxonomy" id="2100421"/>
    <lineage>
        <taxon>Viruses</taxon>
        <taxon>Duplodnaviria</taxon>
        <taxon>Heunggongvirae</taxon>
        <taxon>Uroviricota</taxon>
        <taxon>Caudoviricetes</taxon>
        <taxon>Peduoviridae</taxon>
        <taxon>Maltschvirus</taxon>
        <taxon>Maltschvirus maltsch</taxon>
    </lineage>
</organism>
<dbReference type="EMBL" id="LR796192">
    <property type="protein sequence ID" value="CAB4126092.1"/>
    <property type="molecule type" value="Genomic_DNA"/>
</dbReference>
<accession>A0A6J5KXP7</accession>
<name>A0A6J5KXP7_9CAUD</name>
<evidence type="ECO:0000313" key="2">
    <source>
        <dbReference type="EMBL" id="CAB5195004.1"/>
    </source>
</evidence>
<gene>
    <name evidence="2" type="ORF">UFOVP170_39</name>
    <name evidence="1" type="ORF">UFOVP73_17</name>
</gene>
<reference evidence="1" key="1">
    <citation type="submission" date="2020-04" db="EMBL/GenBank/DDBJ databases">
        <authorList>
            <person name="Chiriac C."/>
            <person name="Salcher M."/>
            <person name="Ghai R."/>
            <person name="Kavagutti S V."/>
        </authorList>
    </citation>
    <scope>NUCLEOTIDE SEQUENCE</scope>
</reference>
<protein>
    <recommendedName>
        <fullName evidence="3">DUF551 domain-containing protein</fullName>
    </recommendedName>
</protein>
<proteinExistence type="predicted"/>
<sequence length="68" mass="7546">MKETIFWLMADSVKPDDSESVLIALANPDDEPVWVGWYDSSTNEWRCASSANVVGGVSYWAPMPRGPL</sequence>
<evidence type="ECO:0000313" key="1">
    <source>
        <dbReference type="EMBL" id="CAB4126092.1"/>
    </source>
</evidence>
<evidence type="ECO:0008006" key="3">
    <source>
        <dbReference type="Google" id="ProtNLM"/>
    </source>
</evidence>